<dbReference type="InterPro" id="IPR036390">
    <property type="entry name" value="WH_DNA-bd_sf"/>
</dbReference>
<reference evidence="1" key="1">
    <citation type="journal article" date="2017" name="MBio">
        <title>Viruses in the Oceanic Basement.</title>
        <authorList>
            <person name="Nigro O.D."/>
            <person name="Jungbluth S.P."/>
            <person name="Steward G.F."/>
            <person name="Rappe M.S."/>
        </authorList>
    </citation>
    <scope>NUCLEOTIDE SEQUENCE</scope>
    <source>
        <strain evidence="1">JdFRA1000001</strain>
    </source>
</reference>
<protein>
    <submittedName>
        <fullName evidence="1">Uncharacterized protein</fullName>
    </submittedName>
</protein>
<gene>
    <name evidence="1" type="ORF">JdFRA1000001_31c</name>
</gene>
<organism evidence="1">
    <name type="scientific">uncultured archaeal virus</name>
    <dbReference type="NCBI Taxonomy" id="1960247"/>
    <lineage>
        <taxon>Viruses</taxon>
        <taxon>environmental samples</taxon>
    </lineage>
</organism>
<dbReference type="SUPFAM" id="SSF46785">
    <property type="entry name" value="Winged helix' DNA-binding domain"/>
    <property type="match status" value="1"/>
</dbReference>
<name>A0A1S5Y2Y3_9VIRU</name>
<proteinExistence type="predicted"/>
<dbReference type="EMBL" id="KY229234">
    <property type="protein sequence ID" value="AQQ75464.1"/>
    <property type="molecule type" value="Genomic_DNA"/>
</dbReference>
<evidence type="ECO:0000313" key="1">
    <source>
        <dbReference type="EMBL" id="AQQ75464.1"/>
    </source>
</evidence>
<sequence length="338" mass="38416">MEPEIYKKYEQSKNTLDFWTKFGLNNITKKLKPQDVHILSLIDEGFVPAMIVKIFPDLKKSTVYYRLNKLIKLGLVVREYDPAHATHVYRVTLKGKSILDIYKTHTGVQKIDGGSAGGVGVVVGIHHFGVRFELDGPVDRACVPGFFVEFQEGKWRARVDGLSVLVYKGGSMVVYGPSVRGDVDPQVLRDSLLIATYKVGEAVARSLGRRIVGWRVFKPHFEVEDPWARDIYRDVGVVKGDKFSIDDSHNRGARLEFKDISAVVYYRMLPEILARFSQDMNMLLQRIQVLEENQVKIVKSLNDLSTGLEKIVKIFEKMMDLEPQENEDRSSGGEVFYA</sequence>
<accession>A0A1S5Y2Y3</accession>